<accession>A0A1I6AST2</accession>
<dbReference type="STRING" id="1227077.SAMN04515668_3855"/>
<dbReference type="Proteomes" id="UP000199029">
    <property type="component" value="Unassembled WGS sequence"/>
</dbReference>
<dbReference type="Pfam" id="PF12867">
    <property type="entry name" value="DinB_2"/>
    <property type="match status" value="1"/>
</dbReference>
<name>A0A1I6AST2_HYMAR</name>
<proteinExistence type="predicted"/>
<evidence type="ECO:0000313" key="2">
    <source>
        <dbReference type="EMBL" id="SFQ71689.1"/>
    </source>
</evidence>
<gene>
    <name evidence="2" type="ORF">SAMN04515668_3855</name>
</gene>
<evidence type="ECO:0000259" key="1">
    <source>
        <dbReference type="Pfam" id="PF12867"/>
    </source>
</evidence>
<dbReference type="RefSeq" id="WP_092677243.1">
    <property type="nucleotide sequence ID" value="NZ_FOXS01000006.1"/>
</dbReference>
<dbReference type="InterPro" id="IPR024775">
    <property type="entry name" value="DinB-like"/>
</dbReference>
<dbReference type="EMBL" id="FOXS01000006">
    <property type="protein sequence ID" value="SFQ71689.1"/>
    <property type="molecule type" value="Genomic_DNA"/>
</dbReference>
<reference evidence="3" key="1">
    <citation type="submission" date="2016-10" db="EMBL/GenBank/DDBJ databases">
        <authorList>
            <person name="Varghese N."/>
            <person name="Submissions S."/>
        </authorList>
    </citation>
    <scope>NUCLEOTIDE SEQUENCE [LARGE SCALE GENOMIC DNA]</scope>
    <source>
        <strain evidence="3">OR362-8,ATCC BAA-1266,JCM 13504</strain>
    </source>
</reference>
<dbReference type="OrthoDB" id="9814103at2"/>
<dbReference type="AlphaFoldDB" id="A0A1I6AST2"/>
<evidence type="ECO:0000313" key="3">
    <source>
        <dbReference type="Proteomes" id="UP000199029"/>
    </source>
</evidence>
<organism evidence="2 3">
    <name type="scientific">Hymenobacter arizonensis</name>
    <name type="common">Siccationidurans arizonensis</name>
    <dbReference type="NCBI Taxonomy" id="1227077"/>
    <lineage>
        <taxon>Bacteria</taxon>
        <taxon>Pseudomonadati</taxon>
        <taxon>Bacteroidota</taxon>
        <taxon>Cytophagia</taxon>
        <taxon>Cytophagales</taxon>
        <taxon>Hymenobacteraceae</taxon>
        <taxon>Hymenobacter</taxon>
    </lineage>
</organism>
<keyword evidence="3" id="KW-1185">Reference proteome</keyword>
<dbReference type="Gene3D" id="1.20.120.450">
    <property type="entry name" value="dinb family like domain"/>
    <property type="match status" value="1"/>
</dbReference>
<feature type="domain" description="DinB-like" evidence="1">
    <location>
        <begin position="23"/>
        <end position="145"/>
    </location>
</feature>
<sequence>MNLPAQIAQQVREVHFGGNWTVSNLQEQLAGLTWQQAAIRVAGCNSIAALVYHINYYVGACLGVLRGEPLTAHDKYSFEHPPITSQADWEQLKEKTWTDARAFATLIEQLPEQQLWQTMADEKYGHFYRNLHGIVEHTHYHLGQIALLKKLLATESGVK</sequence>
<protein>
    <submittedName>
        <fullName evidence="2">DinB superfamily protein</fullName>
    </submittedName>
</protein>
<dbReference type="InterPro" id="IPR034660">
    <property type="entry name" value="DinB/YfiT-like"/>
</dbReference>
<dbReference type="SUPFAM" id="SSF109854">
    <property type="entry name" value="DinB/YfiT-like putative metalloenzymes"/>
    <property type="match status" value="1"/>
</dbReference>